<name>A0A2P2R357_RHIMU</name>
<sequence>MIGKLEEEATACNSLQNLHSLMPDEV</sequence>
<organism evidence="1">
    <name type="scientific">Rhizophora mucronata</name>
    <name type="common">Asiatic mangrove</name>
    <dbReference type="NCBI Taxonomy" id="61149"/>
    <lineage>
        <taxon>Eukaryota</taxon>
        <taxon>Viridiplantae</taxon>
        <taxon>Streptophyta</taxon>
        <taxon>Embryophyta</taxon>
        <taxon>Tracheophyta</taxon>
        <taxon>Spermatophyta</taxon>
        <taxon>Magnoliopsida</taxon>
        <taxon>eudicotyledons</taxon>
        <taxon>Gunneridae</taxon>
        <taxon>Pentapetalae</taxon>
        <taxon>rosids</taxon>
        <taxon>fabids</taxon>
        <taxon>Malpighiales</taxon>
        <taxon>Rhizophoraceae</taxon>
        <taxon>Rhizophora</taxon>
    </lineage>
</organism>
<accession>A0A2P2R357</accession>
<proteinExistence type="predicted"/>
<protein>
    <submittedName>
        <fullName evidence="1">Uncharacterized protein</fullName>
    </submittedName>
</protein>
<reference evidence="1" key="1">
    <citation type="submission" date="2018-02" db="EMBL/GenBank/DDBJ databases">
        <title>Rhizophora mucronata_Transcriptome.</title>
        <authorList>
            <person name="Meera S.P."/>
            <person name="Sreeshan A."/>
            <person name="Augustine A."/>
        </authorList>
    </citation>
    <scope>NUCLEOTIDE SEQUENCE</scope>
    <source>
        <tissue evidence="1">Leaf</tissue>
    </source>
</reference>
<dbReference type="EMBL" id="GGEC01093126">
    <property type="protein sequence ID" value="MBX73610.1"/>
    <property type="molecule type" value="Transcribed_RNA"/>
</dbReference>
<evidence type="ECO:0000313" key="1">
    <source>
        <dbReference type="EMBL" id="MBX73610.1"/>
    </source>
</evidence>
<dbReference type="AlphaFoldDB" id="A0A2P2R357"/>